<evidence type="ECO:0000256" key="1">
    <source>
        <dbReference type="ARBA" id="ARBA00004651"/>
    </source>
</evidence>
<feature type="transmembrane region" description="Helical" evidence="6">
    <location>
        <begin position="220"/>
        <end position="249"/>
    </location>
</feature>
<gene>
    <name evidence="7" type="ORF">JOD17_001943</name>
</gene>
<evidence type="ECO:0000313" key="7">
    <source>
        <dbReference type="EMBL" id="MBM7632849.1"/>
    </source>
</evidence>
<feature type="transmembrane region" description="Helical" evidence="6">
    <location>
        <begin position="149"/>
        <end position="166"/>
    </location>
</feature>
<reference evidence="7 8" key="1">
    <citation type="submission" date="2021-01" db="EMBL/GenBank/DDBJ databases">
        <title>Genomic Encyclopedia of Type Strains, Phase IV (KMG-IV): sequencing the most valuable type-strain genomes for metagenomic binning, comparative biology and taxonomic classification.</title>
        <authorList>
            <person name="Goeker M."/>
        </authorList>
    </citation>
    <scope>NUCLEOTIDE SEQUENCE [LARGE SCALE GENOMIC DNA]</scope>
    <source>
        <strain evidence="7 8">DSM 25540</strain>
    </source>
</reference>
<dbReference type="RefSeq" id="WP_204697285.1">
    <property type="nucleotide sequence ID" value="NZ_JAFBEC010000005.1"/>
</dbReference>
<comment type="caution">
    <text evidence="7">The sequence shown here is derived from an EMBL/GenBank/DDBJ whole genome shotgun (WGS) entry which is preliminary data.</text>
</comment>
<evidence type="ECO:0000256" key="5">
    <source>
        <dbReference type="ARBA" id="ARBA00023136"/>
    </source>
</evidence>
<feature type="transmembrane region" description="Helical" evidence="6">
    <location>
        <begin position="269"/>
        <end position="295"/>
    </location>
</feature>
<feature type="transmembrane region" description="Helical" evidence="6">
    <location>
        <begin position="113"/>
        <end position="137"/>
    </location>
</feature>
<comment type="subcellular location">
    <subcellularLocation>
        <location evidence="1">Cell membrane</location>
        <topology evidence="1">Multi-pass membrane protein</topology>
    </subcellularLocation>
</comment>
<feature type="transmembrane region" description="Helical" evidence="6">
    <location>
        <begin position="82"/>
        <end position="101"/>
    </location>
</feature>
<keyword evidence="8" id="KW-1185">Reference proteome</keyword>
<evidence type="ECO:0000256" key="3">
    <source>
        <dbReference type="ARBA" id="ARBA00022692"/>
    </source>
</evidence>
<evidence type="ECO:0000256" key="6">
    <source>
        <dbReference type="SAM" id="Phobius"/>
    </source>
</evidence>
<feature type="transmembrane region" description="Helical" evidence="6">
    <location>
        <begin position="40"/>
        <end position="61"/>
    </location>
</feature>
<evidence type="ECO:0000256" key="2">
    <source>
        <dbReference type="ARBA" id="ARBA00022475"/>
    </source>
</evidence>
<keyword evidence="5 6" id="KW-0472">Membrane</keyword>
<keyword evidence="3 6" id="KW-0812">Transmembrane</keyword>
<protein>
    <submittedName>
        <fullName evidence="7">O-antigen/teichoic acid export membrane protein</fullName>
    </submittedName>
</protein>
<evidence type="ECO:0000256" key="4">
    <source>
        <dbReference type="ARBA" id="ARBA00022989"/>
    </source>
</evidence>
<feature type="transmembrane region" description="Helical" evidence="6">
    <location>
        <begin position="404"/>
        <end position="424"/>
    </location>
</feature>
<feature type="transmembrane region" description="Helical" evidence="6">
    <location>
        <begin position="380"/>
        <end position="398"/>
    </location>
</feature>
<accession>A0ABS2PC06</accession>
<proteinExistence type="predicted"/>
<dbReference type="EMBL" id="JAFBEC010000005">
    <property type="protein sequence ID" value="MBM7632849.1"/>
    <property type="molecule type" value="Genomic_DNA"/>
</dbReference>
<dbReference type="PANTHER" id="PTHR30250">
    <property type="entry name" value="PST FAMILY PREDICTED COLANIC ACID TRANSPORTER"/>
    <property type="match status" value="1"/>
</dbReference>
<keyword evidence="2" id="KW-1003">Cell membrane</keyword>
<sequence>MNTFFRGLLVLSLAAFVGECLELFINVVLARELGDEAFGMYMAILPTILFVVVLSNIELPVSISKLIAEKEPTYHWSVLKHALKLASLWAVVMMFIASWILPLLPVFHTYHVGIQWMLLLLIPIITFSAVVKGYLIGAQKTTKIAIANLMKRSLQLVGLLIVFQLFSFDSDVAIFMALLALKLSELLVLGYLMVVFIFNMKKIKSVKQTTLTGKEVRQKLLAVSIPTTGLRIFHSASFAIKPFLITWALGNAGMIESIAVVEYGKLAGIAFTVGFFPAFIAHALLIVLIPIVADAYERKDFATLHHYLKLSMIVTVFYGAPVVLMFYAFAEPITNLFFEASSAHIYLQILVPYFIFQYFATPLQAYLIGIGLVKDAFIHSLYSTSISFVLMIVLGSMQSLQMDGIILGMNMGAVLLTLLHYVTICKKLGLNVMMGRQEALSS</sequence>
<feature type="transmembrane region" description="Helical" evidence="6">
    <location>
        <begin position="350"/>
        <end position="373"/>
    </location>
</feature>
<keyword evidence="4 6" id="KW-1133">Transmembrane helix</keyword>
<dbReference type="InterPro" id="IPR050833">
    <property type="entry name" value="Poly_Biosynth_Transport"/>
</dbReference>
<organism evidence="7 8">
    <name type="scientific">Geomicrobium sediminis</name>
    <dbReference type="NCBI Taxonomy" id="1347788"/>
    <lineage>
        <taxon>Bacteria</taxon>
        <taxon>Bacillati</taxon>
        <taxon>Bacillota</taxon>
        <taxon>Bacilli</taxon>
        <taxon>Bacillales</taxon>
        <taxon>Geomicrobium</taxon>
    </lineage>
</organism>
<name>A0ABS2PC06_9BACL</name>
<dbReference type="PANTHER" id="PTHR30250:SF24">
    <property type="entry name" value="STAGE V SPORULATION PROTEIN B"/>
    <property type="match status" value="1"/>
</dbReference>
<dbReference type="Pfam" id="PF01943">
    <property type="entry name" value="Polysacc_synt"/>
    <property type="match status" value="1"/>
</dbReference>
<feature type="transmembrane region" description="Helical" evidence="6">
    <location>
        <begin position="307"/>
        <end position="330"/>
    </location>
</feature>
<feature type="transmembrane region" description="Helical" evidence="6">
    <location>
        <begin position="172"/>
        <end position="199"/>
    </location>
</feature>
<evidence type="ECO:0000313" key="8">
    <source>
        <dbReference type="Proteomes" id="UP000741863"/>
    </source>
</evidence>
<dbReference type="Proteomes" id="UP000741863">
    <property type="component" value="Unassembled WGS sequence"/>
</dbReference>
<dbReference type="InterPro" id="IPR002797">
    <property type="entry name" value="Polysacc_synth"/>
</dbReference>